<dbReference type="AlphaFoldDB" id="A0ABD2ZYN9"/>
<comment type="caution">
    <text evidence="9">The sequence shown here is derived from an EMBL/GenBank/DDBJ whole genome shotgun (WGS) entry which is preliminary data.</text>
</comment>
<protein>
    <submittedName>
        <fullName evidence="9">Uncharacterized protein</fullName>
    </submittedName>
</protein>
<dbReference type="SUPFAM" id="SSF52540">
    <property type="entry name" value="P-loop containing nucleoside triphosphate hydrolases"/>
    <property type="match status" value="1"/>
</dbReference>
<keyword evidence="5" id="KW-0677">Repeat</keyword>
<proteinExistence type="inferred from homology"/>
<keyword evidence="8" id="KW-0325">Glycoprotein</keyword>
<comment type="similarity">
    <text evidence="2">Belongs to the ABC transporter superfamily. ABCB family. Multidrug resistance exporter (TC 3.A.1.201) subfamily.</text>
</comment>
<name>A0ABD2ZYN9_9GENT</name>
<keyword evidence="10" id="KW-1185">Reference proteome</keyword>
<dbReference type="EMBL" id="JBJUIK010000007">
    <property type="protein sequence ID" value="KAL3523277.1"/>
    <property type="molecule type" value="Genomic_DNA"/>
</dbReference>
<dbReference type="PANTHER" id="PTHR43394:SF16">
    <property type="entry name" value="ABC TRANSPORTER B FAMILY MEMBER 4-LIKE ISOFORM X1"/>
    <property type="match status" value="1"/>
</dbReference>
<reference evidence="9 10" key="1">
    <citation type="submission" date="2024-11" db="EMBL/GenBank/DDBJ databases">
        <title>A near-complete genome assembly of Cinchona calisaya.</title>
        <authorList>
            <person name="Lian D.C."/>
            <person name="Zhao X.W."/>
            <person name="Wei L."/>
        </authorList>
    </citation>
    <scope>NUCLEOTIDE SEQUENCE [LARGE SCALE GENOMIC DNA]</scope>
    <source>
        <tissue evidence="9">Nenye</tissue>
    </source>
</reference>
<keyword evidence="6" id="KW-1133">Transmembrane helix</keyword>
<keyword evidence="3" id="KW-0813">Transport</keyword>
<evidence type="ECO:0000256" key="6">
    <source>
        <dbReference type="ARBA" id="ARBA00022989"/>
    </source>
</evidence>
<evidence type="ECO:0000256" key="1">
    <source>
        <dbReference type="ARBA" id="ARBA00004141"/>
    </source>
</evidence>
<keyword evidence="4" id="KW-0812">Transmembrane</keyword>
<dbReference type="InterPro" id="IPR027417">
    <property type="entry name" value="P-loop_NTPase"/>
</dbReference>
<evidence type="ECO:0000256" key="7">
    <source>
        <dbReference type="ARBA" id="ARBA00023136"/>
    </source>
</evidence>
<organism evidence="9 10">
    <name type="scientific">Cinchona calisaya</name>
    <dbReference type="NCBI Taxonomy" id="153742"/>
    <lineage>
        <taxon>Eukaryota</taxon>
        <taxon>Viridiplantae</taxon>
        <taxon>Streptophyta</taxon>
        <taxon>Embryophyta</taxon>
        <taxon>Tracheophyta</taxon>
        <taxon>Spermatophyta</taxon>
        <taxon>Magnoliopsida</taxon>
        <taxon>eudicotyledons</taxon>
        <taxon>Gunneridae</taxon>
        <taxon>Pentapetalae</taxon>
        <taxon>asterids</taxon>
        <taxon>lamiids</taxon>
        <taxon>Gentianales</taxon>
        <taxon>Rubiaceae</taxon>
        <taxon>Cinchonoideae</taxon>
        <taxon>Cinchoneae</taxon>
        <taxon>Cinchona</taxon>
    </lineage>
</organism>
<keyword evidence="7" id="KW-0472">Membrane</keyword>
<evidence type="ECO:0000313" key="9">
    <source>
        <dbReference type="EMBL" id="KAL3523277.1"/>
    </source>
</evidence>
<gene>
    <name evidence="9" type="ORF">ACH5RR_016111</name>
</gene>
<evidence type="ECO:0000256" key="4">
    <source>
        <dbReference type="ARBA" id="ARBA00022692"/>
    </source>
</evidence>
<evidence type="ECO:0000256" key="2">
    <source>
        <dbReference type="ARBA" id="ARBA00007577"/>
    </source>
</evidence>
<dbReference type="InterPro" id="IPR039421">
    <property type="entry name" value="Type_1_exporter"/>
</dbReference>
<dbReference type="PANTHER" id="PTHR43394">
    <property type="entry name" value="ATP-DEPENDENT PERMEASE MDL1, MITOCHONDRIAL"/>
    <property type="match status" value="1"/>
</dbReference>
<accession>A0ABD2ZYN9</accession>
<evidence type="ECO:0000256" key="3">
    <source>
        <dbReference type="ARBA" id="ARBA00022448"/>
    </source>
</evidence>
<dbReference type="Gene3D" id="1.20.1560.10">
    <property type="entry name" value="ABC transporter type 1, transmembrane domain"/>
    <property type="match status" value="1"/>
</dbReference>
<dbReference type="Proteomes" id="UP001630127">
    <property type="component" value="Unassembled WGS sequence"/>
</dbReference>
<evidence type="ECO:0000256" key="5">
    <source>
        <dbReference type="ARBA" id="ARBA00022737"/>
    </source>
</evidence>
<dbReference type="Gene3D" id="3.40.50.300">
    <property type="entry name" value="P-loop containing nucleotide triphosphate hydrolases"/>
    <property type="match status" value="2"/>
</dbReference>
<sequence length="200" mass="21949">MFNGNSSKTTKILYEEIGQVTRDAVEHIRTVTSLNADRQALFALTNEVLSISSWLNILYEFNPVKPCMESISSILNHDQKIDSSSFTEEIIQNLKGSVEFQNVSFSYSSRPHIQVLNNFCLSIPAGKKMALVAQEPVLFNDTTKAHLTFGLEHGTSEAEITSAATLANAHDFIINLPQGYDTLVGGRGMQLSGGQKQGLP</sequence>
<evidence type="ECO:0000313" key="10">
    <source>
        <dbReference type="Proteomes" id="UP001630127"/>
    </source>
</evidence>
<dbReference type="GO" id="GO:0016020">
    <property type="term" value="C:membrane"/>
    <property type="evidence" value="ECO:0007669"/>
    <property type="project" value="UniProtKB-SubCell"/>
</dbReference>
<evidence type="ECO:0000256" key="8">
    <source>
        <dbReference type="ARBA" id="ARBA00023180"/>
    </source>
</evidence>
<comment type="subcellular location">
    <subcellularLocation>
        <location evidence="1">Membrane</location>
        <topology evidence="1">Multi-pass membrane protein</topology>
    </subcellularLocation>
</comment>
<dbReference type="InterPro" id="IPR036640">
    <property type="entry name" value="ABC1_TM_sf"/>
</dbReference>